<comment type="caution">
    <text evidence="1">The sequence shown here is derived from an EMBL/GenBank/DDBJ whole genome shotgun (WGS) entry which is preliminary data.</text>
</comment>
<accession>A0A919JAE5</accession>
<evidence type="ECO:0000313" key="2">
    <source>
        <dbReference type="Proteomes" id="UP000598174"/>
    </source>
</evidence>
<keyword evidence="2" id="KW-1185">Reference proteome</keyword>
<organism evidence="1 2">
    <name type="scientific">Paractinoplanes ferrugineus</name>
    <dbReference type="NCBI Taxonomy" id="113564"/>
    <lineage>
        <taxon>Bacteria</taxon>
        <taxon>Bacillati</taxon>
        <taxon>Actinomycetota</taxon>
        <taxon>Actinomycetes</taxon>
        <taxon>Micromonosporales</taxon>
        <taxon>Micromonosporaceae</taxon>
        <taxon>Paractinoplanes</taxon>
    </lineage>
</organism>
<proteinExistence type="predicted"/>
<sequence>MGVFVGVVLVLGPPVLGSVQPAMVRASAAVMAKIPLESMGRRMVADSSVGLVLPVEGK</sequence>
<protein>
    <submittedName>
        <fullName evidence="1">Uncharacterized protein</fullName>
    </submittedName>
</protein>
<reference evidence="1" key="1">
    <citation type="submission" date="2021-01" db="EMBL/GenBank/DDBJ databases">
        <title>Whole genome shotgun sequence of Actinoplanes ferrugineus NBRC 15555.</title>
        <authorList>
            <person name="Komaki H."/>
            <person name="Tamura T."/>
        </authorList>
    </citation>
    <scope>NUCLEOTIDE SEQUENCE</scope>
    <source>
        <strain evidence="1">NBRC 15555</strain>
    </source>
</reference>
<dbReference type="EMBL" id="BOMM01000070">
    <property type="protein sequence ID" value="GIE15624.1"/>
    <property type="molecule type" value="Genomic_DNA"/>
</dbReference>
<dbReference type="Proteomes" id="UP000598174">
    <property type="component" value="Unassembled WGS sequence"/>
</dbReference>
<dbReference type="AlphaFoldDB" id="A0A919JAE5"/>
<name>A0A919JAE5_9ACTN</name>
<gene>
    <name evidence="1" type="ORF">Afe05nite_74640</name>
</gene>
<evidence type="ECO:0000313" key="1">
    <source>
        <dbReference type="EMBL" id="GIE15624.1"/>
    </source>
</evidence>